<organism evidence="1 2">
    <name type="scientific">Rhizobium tubonense</name>
    <dbReference type="NCBI Taxonomy" id="484088"/>
    <lineage>
        <taxon>Bacteria</taxon>
        <taxon>Pseudomonadati</taxon>
        <taxon>Pseudomonadota</taxon>
        <taxon>Alphaproteobacteria</taxon>
        <taxon>Hyphomicrobiales</taxon>
        <taxon>Rhizobiaceae</taxon>
        <taxon>Rhizobium/Agrobacterium group</taxon>
        <taxon>Rhizobium</taxon>
    </lineage>
</organism>
<evidence type="ECO:0000313" key="1">
    <source>
        <dbReference type="EMBL" id="PZM07562.1"/>
    </source>
</evidence>
<name>A0A2W4C1J2_9HYPH</name>
<dbReference type="EMBL" id="PCDP01000082">
    <property type="protein sequence ID" value="PZM07562.1"/>
    <property type="molecule type" value="Genomic_DNA"/>
</dbReference>
<dbReference type="RefSeq" id="WP_111164221.1">
    <property type="nucleotide sequence ID" value="NZ_PCDP01000082.1"/>
</dbReference>
<accession>A0A2W4C1J2</accession>
<proteinExistence type="predicted"/>
<dbReference type="Proteomes" id="UP000248925">
    <property type="component" value="Unassembled WGS sequence"/>
</dbReference>
<evidence type="ECO:0000313" key="2">
    <source>
        <dbReference type="Proteomes" id="UP000248925"/>
    </source>
</evidence>
<protein>
    <submittedName>
        <fullName evidence="1">Uncharacterized protein</fullName>
    </submittedName>
</protein>
<keyword evidence="2" id="KW-1185">Reference proteome</keyword>
<sequence length="102" mass="11762">MVKQAYKAEQVWLRAFLEYDDEVCFDLSAQRSMASFGVTITDVMYVLRSGSIMYAERDECGSMITVLGRNCDEEEIEVCARMVSEMMHVSIIKVRKALRFTK</sequence>
<reference evidence="1 2" key="1">
    <citation type="journal article" date="2018" name="Sci. Rep.">
        <title>Rhizobium tumorigenes sp. nov., a novel plant tumorigenic bacterium isolated from cane gall tumors on thornless blackberry.</title>
        <authorList>
            <person name="Kuzmanovi N."/>
            <person name="Smalla K."/>
            <person name="Gronow S."/>
            <person name="PuBawska J."/>
        </authorList>
    </citation>
    <scope>NUCLEOTIDE SEQUENCE [LARGE SCALE GENOMIC DNA]</scope>
    <source>
        <strain evidence="1 2">CCBAU 85046</strain>
    </source>
</reference>
<gene>
    <name evidence="1" type="ORF">CPY51_31010</name>
</gene>
<comment type="caution">
    <text evidence="1">The sequence shown here is derived from an EMBL/GenBank/DDBJ whole genome shotgun (WGS) entry which is preliminary data.</text>
</comment>
<dbReference type="AlphaFoldDB" id="A0A2W4C1J2"/>